<dbReference type="InterPro" id="IPR011453">
    <property type="entry name" value="DUF1559"/>
</dbReference>
<dbReference type="STRING" id="1576369.SAMN05421753_10987"/>
<dbReference type="OrthoDB" id="264135at2"/>
<dbReference type="AlphaFoldDB" id="A0A1I3IEC0"/>
<keyword evidence="1" id="KW-0812">Transmembrane</keyword>
<dbReference type="PANTHER" id="PTHR30093">
    <property type="entry name" value="GENERAL SECRETION PATHWAY PROTEIN G"/>
    <property type="match status" value="1"/>
</dbReference>
<dbReference type="RefSeq" id="WP_092050773.1">
    <property type="nucleotide sequence ID" value="NZ_FOQD01000009.1"/>
</dbReference>
<dbReference type="InterPro" id="IPR045584">
    <property type="entry name" value="Pilin-like"/>
</dbReference>
<dbReference type="InterPro" id="IPR027558">
    <property type="entry name" value="Pre_pil_HX9DG_C"/>
</dbReference>
<dbReference type="Pfam" id="PF07596">
    <property type="entry name" value="SBP_bac_10"/>
    <property type="match status" value="1"/>
</dbReference>
<dbReference type="InterPro" id="IPR012902">
    <property type="entry name" value="N_methyl_site"/>
</dbReference>
<feature type="transmembrane region" description="Helical" evidence="1">
    <location>
        <begin position="28"/>
        <end position="51"/>
    </location>
</feature>
<feature type="domain" description="DUF1559" evidence="2">
    <location>
        <begin position="52"/>
        <end position="320"/>
    </location>
</feature>
<dbReference type="Pfam" id="PF07963">
    <property type="entry name" value="N_methyl"/>
    <property type="match status" value="1"/>
</dbReference>
<organism evidence="3 4">
    <name type="scientific">Planctomicrobium piriforme</name>
    <dbReference type="NCBI Taxonomy" id="1576369"/>
    <lineage>
        <taxon>Bacteria</taxon>
        <taxon>Pseudomonadati</taxon>
        <taxon>Planctomycetota</taxon>
        <taxon>Planctomycetia</taxon>
        <taxon>Planctomycetales</taxon>
        <taxon>Planctomycetaceae</taxon>
        <taxon>Planctomicrobium</taxon>
    </lineage>
</organism>
<name>A0A1I3IEC0_9PLAN</name>
<keyword evidence="4" id="KW-1185">Reference proteome</keyword>
<evidence type="ECO:0000313" key="4">
    <source>
        <dbReference type="Proteomes" id="UP000199518"/>
    </source>
</evidence>
<keyword evidence="1" id="KW-1133">Transmembrane helix</keyword>
<reference evidence="4" key="1">
    <citation type="submission" date="2016-10" db="EMBL/GenBank/DDBJ databases">
        <authorList>
            <person name="Varghese N."/>
            <person name="Submissions S."/>
        </authorList>
    </citation>
    <scope>NUCLEOTIDE SEQUENCE [LARGE SCALE GENOMIC DNA]</scope>
    <source>
        <strain evidence="4">DSM 26348</strain>
    </source>
</reference>
<dbReference type="Proteomes" id="UP000199518">
    <property type="component" value="Unassembled WGS sequence"/>
</dbReference>
<dbReference type="Gene3D" id="3.30.700.10">
    <property type="entry name" value="Glycoprotein, Type 4 Pilin"/>
    <property type="match status" value="1"/>
</dbReference>
<protein>
    <submittedName>
        <fullName evidence="3">Prepilin-type N-terminal cleavage/methylation domain-containing protein</fullName>
    </submittedName>
</protein>
<dbReference type="SUPFAM" id="SSF54523">
    <property type="entry name" value="Pili subunits"/>
    <property type="match status" value="1"/>
</dbReference>
<proteinExistence type="predicted"/>
<dbReference type="NCBIfam" id="TIGR02532">
    <property type="entry name" value="IV_pilin_GFxxxE"/>
    <property type="match status" value="1"/>
</dbReference>
<gene>
    <name evidence="3" type="ORF">SAMN05421753_10987</name>
</gene>
<sequence length="340" mass="36879">MTPDNNSTGLCALDKPVRKNRPARTGGFTLIELLVVIAIIAILIALLLPAVQQARESARRSQCKNNLKQFGLALHNYNDAYSVFPMGLCYDSSQAFWWEYSGVGWGARVLPFVDQGALFNKIRFDLKSPAFDGANTQVSRVPLSIFRCPSDTGRAPSANFGPTSYVICSGSSTNQAVWGGGNTGRSDGTSILYSNSRTAFADVLDGTSNTMVISECLIGKRYEDSQTYDTTKILTCSGNVVYGGAPENIQDQRGGSWYTMLYDRGPSYNYTTNFTPNSLVGINACARSLSIYNADAQSNHEGGVHIVLGDGAVRFVSENIHLLTWQNLGNKADGKLLGEF</sequence>
<evidence type="ECO:0000313" key="3">
    <source>
        <dbReference type="EMBL" id="SFI46318.1"/>
    </source>
</evidence>
<dbReference type="PROSITE" id="PS00409">
    <property type="entry name" value="PROKAR_NTER_METHYL"/>
    <property type="match status" value="1"/>
</dbReference>
<dbReference type="EMBL" id="FOQD01000009">
    <property type="protein sequence ID" value="SFI46318.1"/>
    <property type="molecule type" value="Genomic_DNA"/>
</dbReference>
<dbReference type="PANTHER" id="PTHR30093:SF2">
    <property type="entry name" value="TYPE II SECRETION SYSTEM PROTEIN H"/>
    <property type="match status" value="1"/>
</dbReference>
<dbReference type="NCBIfam" id="TIGR04294">
    <property type="entry name" value="pre_pil_HX9DG"/>
    <property type="match status" value="1"/>
</dbReference>
<accession>A0A1I3IEC0</accession>
<evidence type="ECO:0000256" key="1">
    <source>
        <dbReference type="SAM" id="Phobius"/>
    </source>
</evidence>
<keyword evidence="1" id="KW-0472">Membrane</keyword>
<evidence type="ECO:0000259" key="2">
    <source>
        <dbReference type="Pfam" id="PF07596"/>
    </source>
</evidence>